<dbReference type="CDD" id="cd20265">
    <property type="entry name" value="Complex1_LYR_ETFRF1_LYRM5"/>
    <property type="match status" value="1"/>
</dbReference>
<accession>A0A443SMN0</accession>
<organism evidence="3 4">
    <name type="scientific">Leptotrombidium deliense</name>
    <dbReference type="NCBI Taxonomy" id="299467"/>
    <lineage>
        <taxon>Eukaryota</taxon>
        <taxon>Metazoa</taxon>
        <taxon>Ecdysozoa</taxon>
        <taxon>Arthropoda</taxon>
        <taxon>Chelicerata</taxon>
        <taxon>Arachnida</taxon>
        <taxon>Acari</taxon>
        <taxon>Acariformes</taxon>
        <taxon>Trombidiformes</taxon>
        <taxon>Prostigmata</taxon>
        <taxon>Anystina</taxon>
        <taxon>Parasitengona</taxon>
        <taxon>Trombiculoidea</taxon>
        <taxon>Trombiculidae</taxon>
        <taxon>Leptotrombidium</taxon>
    </lineage>
</organism>
<dbReference type="GO" id="GO:0090324">
    <property type="term" value="P:negative regulation of oxidative phosphorylation"/>
    <property type="evidence" value="ECO:0007669"/>
    <property type="project" value="InterPro"/>
</dbReference>
<sequence length="80" mass="9919">MPQKSQVIHVYKQLLHLGKEWPQGYTYFRNRCKTAFEKNKHETDETKITNMIKRAEFVVKEIEALYRLKKYRTMKKRYYD</sequence>
<keyword evidence="4" id="KW-1185">Reference proteome</keyword>
<dbReference type="InterPro" id="IPR052000">
    <property type="entry name" value="ETFRF1"/>
</dbReference>
<dbReference type="STRING" id="299467.A0A443SMN0"/>
<dbReference type="VEuPathDB" id="VectorBase:LDEU003304"/>
<name>A0A443SMN0_9ACAR</name>
<dbReference type="EMBL" id="NCKV01001239">
    <property type="protein sequence ID" value="RWS28733.1"/>
    <property type="molecule type" value="Genomic_DNA"/>
</dbReference>
<dbReference type="OrthoDB" id="10258445at2759"/>
<evidence type="ECO:0000313" key="3">
    <source>
        <dbReference type="EMBL" id="RWS28733.1"/>
    </source>
</evidence>
<evidence type="ECO:0000256" key="1">
    <source>
        <dbReference type="ARBA" id="ARBA00009508"/>
    </source>
</evidence>
<dbReference type="Proteomes" id="UP000288716">
    <property type="component" value="Unassembled WGS sequence"/>
</dbReference>
<dbReference type="InterPro" id="IPR045296">
    <property type="entry name" value="Complex1_LYR_ETFRF1_LYRM5"/>
</dbReference>
<evidence type="ECO:0000313" key="4">
    <source>
        <dbReference type="Proteomes" id="UP000288716"/>
    </source>
</evidence>
<dbReference type="GO" id="GO:0005739">
    <property type="term" value="C:mitochondrion"/>
    <property type="evidence" value="ECO:0007669"/>
    <property type="project" value="TreeGrafter"/>
</dbReference>
<protein>
    <submittedName>
        <fullName evidence="3">LYR motif-containing protein 5-like protein</fullName>
    </submittedName>
</protein>
<comment type="similarity">
    <text evidence="1">Belongs to the complex I LYR family.</text>
</comment>
<evidence type="ECO:0000259" key="2">
    <source>
        <dbReference type="Pfam" id="PF05347"/>
    </source>
</evidence>
<gene>
    <name evidence="3" type="ORF">B4U80_09107</name>
</gene>
<comment type="caution">
    <text evidence="3">The sequence shown here is derived from an EMBL/GenBank/DDBJ whole genome shotgun (WGS) entry which is preliminary data.</text>
</comment>
<dbReference type="InterPro" id="IPR008011">
    <property type="entry name" value="Complex1_LYR_dom"/>
</dbReference>
<proteinExistence type="inferred from homology"/>
<feature type="domain" description="Complex 1 LYR protein" evidence="2">
    <location>
        <begin position="6"/>
        <end position="58"/>
    </location>
</feature>
<dbReference type="Pfam" id="PF05347">
    <property type="entry name" value="Complex1_LYR"/>
    <property type="match status" value="1"/>
</dbReference>
<reference evidence="3 4" key="1">
    <citation type="journal article" date="2018" name="Gigascience">
        <title>Genomes of trombidid mites reveal novel predicted allergens and laterally-transferred genes associated with secondary metabolism.</title>
        <authorList>
            <person name="Dong X."/>
            <person name="Chaisiri K."/>
            <person name="Xia D."/>
            <person name="Armstrong S.D."/>
            <person name="Fang Y."/>
            <person name="Donnelly M.J."/>
            <person name="Kadowaki T."/>
            <person name="McGarry J.W."/>
            <person name="Darby A.C."/>
            <person name="Makepeace B.L."/>
        </authorList>
    </citation>
    <scope>NUCLEOTIDE SEQUENCE [LARGE SCALE GENOMIC DNA]</scope>
    <source>
        <strain evidence="3">UoL-UT</strain>
    </source>
</reference>
<dbReference type="GO" id="GO:0022904">
    <property type="term" value="P:respiratory electron transport chain"/>
    <property type="evidence" value="ECO:0007669"/>
    <property type="project" value="TreeGrafter"/>
</dbReference>
<dbReference type="PANTHER" id="PTHR21024">
    <property type="entry name" value="GROWTH HORMONE-INDUCIBLE SOLUBLE PROTEIN-RELATED"/>
    <property type="match status" value="1"/>
</dbReference>
<dbReference type="AlphaFoldDB" id="A0A443SMN0"/>
<dbReference type="PANTHER" id="PTHR21024:SF0">
    <property type="entry name" value="ELECTRON TRANSFER FLAVOPROTEIN REGULATORY FACTOR 1"/>
    <property type="match status" value="1"/>
</dbReference>